<dbReference type="InterPro" id="IPR004000">
    <property type="entry name" value="Actin"/>
</dbReference>
<proteinExistence type="inferred from homology"/>
<dbReference type="SMART" id="SM00268">
    <property type="entry name" value="ACTIN"/>
    <property type="match status" value="1"/>
</dbReference>
<reference evidence="3 4" key="1">
    <citation type="journal article" date="2011" name="Proc. Natl. Acad. Sci. U.S.A.">
        <title>Evolutionary erosion of yeast sex chromosomes by mating-type switching accidents.</title>
        <authorList>
            <person name="Gordon J.L."/>
            <person name="Armisen D."/>
            <person name="Proux-Wera E."/>
            <person name="Oheigeartaigh S.S."/>
            <person name="Byrne K.P."/>
            <person name="Wolfe K.H."/>
        </authorList>
    </citation>
    <scope>NUCLEOTIDE SEQUENCE [LARGE SCALE GENOMIC DNA]</scope>
    <source>
        <strain evidence="4">ATCC MYA-139 / BCRC 22969 / CBS 8797 / CCRC 22969 / KCTC 17520 / NBRC 10181 / NCYC 3082</strain>
    </source>
</reference>
<organism evidence="3 4">
    <name type="scientific">Huiozyma naganishii (strain ATCC MYA-139 / BCRC 22969 / CBS 8797 / KCTC 17520 / NBRC 10181 / NCYC 3082 / Yp74L-3)</name>
    <name type="common">Yeast</name>
    <name type="synonym">Kazachstania naganishii</name>
    <dbReference type="NCBI Taxonomy" id="1071383"/>
    <lineage>
        <taxon>Eukaryota</taxon>
        <taxon>Fungi</taxon>
        <taxon>Dikarya</taxon>
        <taxon>Ascomycota</taxon>
        <taxon>Saccharomycotina</taxon>
        <taxon>Saccharomycetes</taxon>
        <taxon>Saccharomycetales</taxon>
        <taxon>Saccharomycetaceae</taxon>
        <taxon>Huiozyma</taxon>
    </lineage>
</organism>
<evidence type="ECO:0000256" key="1">
    <source>
        <dbReference type="RuleBase" id="RU000487"/>
    </source>
</evidence>
<dbReference type="GO" id="GO:0045944">
    <property type="term" value="P:positive regulation of transcription by RNA polymerase II"/>
    <property type="evidence" value="ECO:0007669"/>
    <property type="project" value="EnsemblFungi"/>
</dbReference>
<dbReference type="SUPFAM" id="SSF53067">
    <property type="entry name" value="Actin-like ATPase domain"/>
    <property type="match status" value="2"/>
</dbReference>
<comment type="similarity">
    <text evidence="1">Belongs to the actin family.</text>
</comment>
<protein>
    <recommendedName>
        <fullName evidence="5">Actin-related protein 7</fullName>
    </recommendedName>
</protein>
<reference evidence="4" key="2">
    <citation type="submission" date="2012-08" db="EMBL/GenBank/DDBJ databases">
        <title>Genome sequence of Kazachstania naganishii.</title>
        <authorList>
            <person name="Gordon J.L."/>
            <person name="Armisen D."/>
            <person name="Proux-Wera E."/>
            <person name="OhEigeartaigh S.S."/>
            <person name="Byrne K.P."/>
            <person name="Wolfe K.H."/>
        </authorList>
    </citation>
    <scope>NUCLEOTIDE SEQUENCE [LARGE SCALE GENOMIC DNA]</scope>
    <source>
        <strain evidence="4">ATCC MYA-139 / BCRC 22969 / CBS 8797 / CCRC 22969 / KCTC 17520 / NBRC 10181 / NCYC 3082</strain>
    </source>
</reference>
<dbReference type="STRING" id="1071383.J7RGI1"/>
<gene>
    <name evidence="3" type="primary">KNAG0B02110</name>
    <name evidence="3" type="ordered locus">KNAG_0B02110</name>
</gene>
<dbReference type="GeneID" id="34524303"/>
<dbReference type="OMA" id="WDRQFGA"/>
<dbReference type="GO" id="GO:0006337">
    <property type="term" value="P:nucleosome disassembly"/>
    <property type="evidence" value="ECO:0007669"/>
    <property type="project" value="EnsemblFungi"/>
</dbReference>
<dbReference type="HOGENOM" id="CLU_566415_0_0_1"/>
<dbReference type="GO" id="GO:0006368">
    <property type="term" value="P:transcription elongation by RNA polymerase II"/>
    <property type="evidence" value="ECO:0007669"/>
    <property type="project" value="EnsemblFungi"/>
</dbReference>
<keyword evidence="4" id="KW-1185">Reference proteome</keyword>
<dbReference type="eggNOG" id="KOG0679">
    <property type="taxonomic scope" value="Eukaryota"/>
</dbReference>
<evidence type="ECO:0000313" key="4">
    <source>
        <dbReference type="Proteomes" id="UP000006310"/>
    </source>
</evidence>
<dbReference type="GO" id="GO:0016586">
    <property type="term" value="C:RSC-type complex"/>
    <property type="evidence" value="ECO:0007669"/>
    <property type="project" value="EnsemblFungi"/>
</dbReference>
<dbReference type="KEGG" id="kng:KNAG_0B02110"/>
<dbReference type="GO" id="GO:0016514">
    <property type="term" value="C:SWI/SNF complex"/>
    <property type="evidence" value="ECO:0007669"/>
    <property type="project" value="EnsemblFungi"/>
</dbReference>
<evidence type="ECO:0008006" key="5">
    <source>
        <dbReference type="Google" id="ProtNLM"/>
    </source>
</evidence>
<dbReference type="RefSeq" id="XP_022462899.1">
    <property type="nucleotide sequence ID" value="XM_022611496.1"/>
</dbReference>
<sequence>MTTDKRCAVIHHEASHTVAGFSNKEVPEGVIPSGYAKLSSDDKTLVFDKYEMVSMGKSGAGAEVYTLFDENDVPYNWDALAQQWGYIYESVLQCTANEVPLVVTMPAFSKPERARLVMMRYMDMAFYRFNVPVVQFVIEPLAIALSMGKSSALVIDIGTNGCTVTPVYDGVVVRTGCVRSKYGGAFLDYLAKTKMSEKLGQDQEGSGSSLQVWYEANTWIQDFKASMLEVADKDLAELETFYREQAEMFARQHEQMQMQQFGGGPTTIQTNNPLEQAKNFLYRPTGKTVPLTARECYAIPEALFNPSRVSEKFHREDGLGELIGKSIKKAAASISSLGSTANSLGSMGASMTLPSKTPGNSSTSHNSGNHNGANNSNNTAMPNAGAKSGITTPEQVYTSLLTNVIITGAASLIDGIESRIIRELSIRFPQYKLVTFANQNLMDRQLQSWMGAATMANLPSWELGKWYTKEDYEAAKQGGNTDPSR</sequence>
<accession>J7RGI1</accession>
<feature type="compositionally biased region" description="Low complexity" evidence="2">
    <location>
        <begin position="360"/>
        <end position="380"/>
    </location>
</feature>
<dbReference type="InterPro" id="IPR043129">
    <property type="entry name" value="ATPase_NBD"/>
</dbReference>
<dbReference type="Gene3D" id="3.90.640.10">
    <property type="entry name" value="Actin, Chain A, domain 4"/>
    <property type="match status" value="1"/>
</dbReference>
<dbReference type="Proteomes" id="UP000006310">
    <property type="component" value="Chromosome 2"/>
</dbReference>
<dbReference type="EMBL" id="HE978315">
    <property type="protein sequence ID" value="CCK68653.1"/>
    <property type="molecule type" value="Genomic_DNA"/>
</dbReference>
<feature type="region of interest" description="Disordered" evidence="2">
    <location>
        <begin position="348"/>
        <end position="387"/>
    </location>
</feature>
<dbReference type="PANTHER" id="PTHR11937">
    <property type="entry name" value="ACTIN"/>
    <property type="match status" value="1"/>
</dbReference>
<dbReference type="AlphaFoldDB" id="J7RGI1"/>
<dbReference type="Pfam" id="PF00022">
    <property type="entry name" value="Actin"/>
    <property type="match status" value="2"/>
</dbReference>
<evidence type="ECO:0000313" key="3">
    <source>
        <dbReference type="EMBL" id="CCK68653.1"/>
    </source>
</evidence>
<evidence type="ECO:0000256" key="2">
    <source>
        <dbReference type="SAM" id="MobiDB-lite"/>
    </source>
</evidence>
<dbReference type="Gene3D" id="3.30.420.40">
    <property type="match status" value="3"/>
</dbReference>
<name>J7RGI1_HUIN7</name>
<dbReference type="OrthoDB" id="5132116at2759"/>
<dbReference type="GO" id="GO:0005198">
    <property type="term" value="F:structural molecule activity"/>
    <property type="evidence" value="ECO:0007669"/>
    <property type="project" value="EnsemblFungi"/>
</dbReference>